<gene>
    <name evidence="1" type="ORF">OXU80_05010</name>
</gene>
<organism evidence="1 2">
    <name type="scientific">Antarcticirhabdus aurantiaca</name>
    <dbReference type="NCBI Taxonomy" id="2606717"/>
    <lineage>
        <taxon>Bacteria</taxon>
        <taxon>Pseudomonadati</taxon>
        <taxon>Pseudomonadota</taxon>
        <taxon>Alphaproteobacteria</taxon>
        <taxon>Hyphomicrobiales</taxon>
        <taxon>Aurantimonadaceae</taxon>
        <taxon>Antarcticirhabdus</taxon>
    </lineage>
</organism>
<reference evidence="1" key="1">
    <citation type="submission" date="2022-11" db="EMBL/GenBank/DDBJ databases">
        <title>beta-Carotene-producing bacterium, Jeongeuplla avenae sp. nov., alleviates the salt stress of Arabidopsis seedlings.</title>
        <authorList>
            <person name="Jiang L."/>
            <person name="Lee J."/>
        </authorList>
    </citation>
    <scope>NUCLEOTIDE SEQUENCE</scope>
    <source>
        <strain evidence="1">DY_R2A_6</strain>
    </source>
</reference>
<accession>A0ACD4NRZ0</accession>
<dbReference type="Proteomes" id="UP001163223">
    <property type="component" value="Chromosome"/>
</dbReference>
<sequence>MRPSLRSLVLALCLCPALAAAHDYRAGSIAIDHPFARATLPGAAVGGAYMALRNDGTTADRLVAASTPAAERVEFHSMTMQGDVMRMTPIKAGIELPPGETVSVRPGGLHLMLVGLKAPLAQGTRVPMTLDFASGARVEVELAVEAPNAGAGSAGAEHEHGAHGEAGESR</sequence>
<evidence type="ECO:0000313" key="2">
    <source>
        <dbReference type="Proteomes" id="UP001163223"/>
    </source>
</evidence>
<dbReference type="EMBL" id="CP113520">
    <property type="protein sequence ID" value="WAJ29596.1"/>
    <property type="molecule type" value="Genomic_DNA"/>
</dbReference>
<keyword evidence="2" id="KW-1185">Reference proteome</keyword>
<proteinExistence type="predicted"/>
<protein>
    <submittedName>
        <fullName evidence="1">Copper chaperone PCu(A)C</fullName>
    </submittedName>
</protein>
<name>A0ACD4NRZ0_9HYPH</name>
<evidence type="ECO:0000313" key="1">
    <source>
        <dbReference type="EMBL" id="WAJ29596.1"/>
    </source>
</evidence>